<feature type="transmembrane region" description="Helical" evidence="8">
    <location>
        <begin position="299"/>
        <end position="319"/>
    </location>
</feature>
<dbReference type="PANTHER" id="PTHR46494">
    <property type="entry name" value="CORA FAMILY METAL ION TRANSPORTER (EUROFUNG)"/>
    <property type="match status" value="1"/>
</dbReference>
<sequence>MAKKKKIIPKFSRSKSKLGKAPGHISYVGSRDKVPSHLQLITYNENDFQQREVPYIKLPIKNELETSMLNVVGISDEDAINSIGIHYNLNNLLLEDVMDTLQRPKVDEYEEHLFGVFKMLYLDTTKQIKIEHVSLILLDKQVLIFQETDDDVFNGVRERIINKYGRIRSRGADYLFFALLDAIVDNYYVALDDVREELESLEEEVYENPTKDTARKIQTLKKEILRIRKWVFPVKEIVNRLLTTEHQLIQEDTKLFLRDTFDHCTEINEDIVLYREMVTSLMEMYMTNMSNKMNEVMKVLTVIASIFIPLTFIAGIYGMNFTNMPELNSPYGYPLVWASFFIIGLGLLIYFKKKGWL</sequence>
<keyword evidence="10" id="KW-1185">Reference proteome</keyword>
<evidence type="ECO:0000256" key="7">
    <source>
        <dbReference type="ARBA" id="ARBA00023136"/>
    </source>
</evidence>
<dbReference type="RefSeq" id="WP_080318692.1">
    <property type="nucleotide sequence ID" value="NZ_MTBC01000004.1"/>
</dbReference>
<keyword evidence="4 8" id="KW-1003">Cell membrane</keyword>
<keyword evidence="8" id="KW-0460">Magnesium</keyword>
<dbReference type="GO" id="GO:0015087">
    <property type="term" value="F:cobalt ion transmembrane transporter activity"/>
    <property type="evidence" value="ECO:0007669"/>
    <property type="project" value="UniProtKB-UniRule"/>
</dbReference>
<dbReference type="PANTHER" id="PTHR46494:SF1">
    <property type="entry name" value="CORA FAMILY METAL ION TRANSPORTER (EUROFUNG)"/>
    <property type="match status" value="1"/>
</dbReference>
<organism evidence="9 10">
    <name type="scientific">Croceivirga radicis</name>
    <dbReference type="NCBI Taxonomy" id="1929488"/>
    <lineage>
        <taxon>Bacteria</taxon>
        <taxon>Pseudomonadati</taxon>
        <taxon>Bacteroidota</taxon>
        <taxon>Flavobacteriia</taxon>
        <taxon>Flavobacteriales</taxon>
        <taxon>Flavobacteriaceae</taxon>
        <taxon>Croceivirga</taxon>
    </lineage>
</organism>
<dbReference type="InterPro" id="IPR045863">
    <property type="entry name" value="CorA_TM1_TM2"/>
</dbReference>
<dbReference type="Pfam" id="PF01544">
    <property type="entry name" value="CorA"/>
    <property type="match status" value="1"/>
</dbReference>
<evidence type="ECO:0000313" key="9">
    <source>
        <dbReference type="EMBL" id="OQD42881.1"/>
    </source>
</evidence>
<evidence type="ECO:0000256" key="5">
    <source>
        <dbReference type="ARBA" id="ARBA00022692"/>
    </source>
</evidence>
<dbReference type="AlphaFoldDB" id="A0A1V6LRQ8"/>
<keyword evidence="6 8" id="KW-1133">Transmembrane helix</keyword>
<dbReference type="GO" id="GO:0005886">
    <property type="term" value="C:plasma membrane"/>
    <property type="evidence" value="ECO:0007669"/>
    <property type="project" value="UniProtKB-SubCell"/>
</dbReference>
<feature type="transmembrane region" description="Helical" evidence="8">
    <location>
        <begin position="331"/>
        <end position="351"/>
    </location>
</feature>
<comment type="subcellular location">
    <subcellularLocation>
        <location evidence="1">Cell membrane</location>
        <topology evidence="1">Multi-pass membrane protein</topology>
    </subcellularLocation>
    <subcellularLocation>
        <location evidence="8">Membrane</location>
        <topology evidence="8">Multi-pass membrane protein</topology>
    </subcellularLocation>
</comment>
<keyword evidence="7 8" id="KW-0472">Membrane</keyword>
<keyword evidence="8" id="KW-0406">Ion transport</keyword>
<dbReference type="SUPFAM" id="SSF144083">
    <property type="entry name" value="Magnesium transport protein CorA, transmembrane region"/>
    <property type="match status" value="1"/>
</dbReference>
<evidence type="ECO:0000256" key="8">
    <source>
        <dbReference type="RuleBase" id="RU362010"/>
    </source>
</evidence>
<evidence type="ECO:0000256" key="2">
    <source>
        <dbReference type="ARBA" id="ARBA00009765"/>
    </source>
</evidence>
<dbReference type="SUPFAM" id="SSF143865">
    <property type="entry name" value="CorA soluble domain-like"/>
    <property type="match status" value="1"/>
</dbReference>
<keyword evidence="5 8" id="KW-0812">Transmembrane</keyword>
<dbReference type="Proteomes" id="UP000191680">
    <property type="component" value="Unassembled WGS sequence"/>
</dbReference>
<dbReference type="InterPro" id="IPR045861">
    <property type="entry name" value="CorA_cytoplasmic_dom"/>
</dbReference>
<comment type="function">
    <text evidence="8">Mediates influx of magnesium ions.</text>
</comment>
<dbReference type="EMBL" id="MTBC01000004">
    <property type="protein sequence ID" value="OQD42881.1"/>
    <property type="molecule type" value="Genomic_DNA"/>
</dbReference>
<reference evidence="9 10" key="1">
    <citation type="submission" date="2016-12" db="EMBL/GenBank/DDBJ databases">
        <authorList>
            <person name="Song W.-J."/>
            <person name="Kurnit D.M."/>
        </authorList>
    </citation>
    <scope>NUCLEOTIDE SEQUENCE [LARGE SCALE GENOMIC DNA]</scope>
    <source>
        <strain evidence="9 10">HSG9</strain>
    </source>
</reference>
<dbReference type="CDD" id="cd12828">
    <property type="entry name" value="TmCorA-like_1"/>
    <property type="match status" value="1"/>
</dbReference>
<dbReference type="Gene3D" id="1.20.58.340">
    <property type="entry name" value="Magnesium transport protein CorA, transmembrane region"/>
    <property type="match status" value="2"/>
</dbReference>
<protein>
    <recommendedName>
        <fullName evidence="8">Magnesium transport protein CorA</fullName>
    </recommendedName>
</protein>
<evidence type="ECO:0000313" key="10">
    <source>
        <dbReference type="Proteomes" id="UP000191680"/>
    </source>
</evidence>
<dbReference type="GO" id="GO:0015095">
    <property type="term" value="F:magnesium ion transmembrane transporter activity"/>
    <property type="evidence" value="ECO:0007669"/>
    <property type="project" value="UniProtKB-UniRule"/>
</dbReference>
<comment type="caution">
    <text evidence="9">The sequence shown here is derived from an EMBL/GenBank/DDBJ whole genome shotgun (WGS) entry which is preliminary data.</text>
</comment>
<accession>A0A1V6LRQ8</accession>
<dbReference type="Gene3D" id="3.30.460.20">
    <property type="entry name" value="CorA soluble domain-like"/>
    <property type="match status" value="1"/>
</dbReference>
<evidence type="ECO:0000256" key="4">
    <source>
        <dbReference type="ARBA" id="ARBA00022475"/>
    </source>
</evidence>
<name>A0A1V6LRQ8_9FLAO</name>
<dbReference type="InterPro" id="IPR002523">
    <property type="entry name" value="MgTranspt_CorA/ZnTranspt_ZntB"/>
</dbReference>
<gene>
    <name evidence="8" type="primary">corA</name>
    <name evidence="9" type="ORF">BUL40_07240</name>
</gene>
<dbReference type="OrthoDB" id="9803416at2"/>
<dbReference type="GO" id="GO:0000287">
    <property type="term" value="F:magnesium ion binding"/>
    <property type="evidence" value="ECO:0007669"/>
    <property type="project" value="TreeGrafter"/>
</dbReference>
<comment type="similarity">
    <text evidence="2 8">Belongs to the CorA metal ion transporter (MIT) (TC 1.A.35) family.</text>
</comment>
<dbReference type="GO" id="GO:0050897">
    <property type="term" value="F:cobalt ion binding"/>
    <property type="evidence" value="ECO:0007669"/>
    <property type="project" value="TreeGrafter"/>
</dbReference>
<evidence type="ECO:0000256" key="3">
    <source>
        <dbReference type="ARBA" id="ARBA00022448"/>
    </source>
</evidence>
<evidence type="ECO:0000256" key="1">
    <source>
        <dbReference type="ARBA" id="ARBA00004651"/>
    </source>
</evidence>
<dbReference type="InterPro" id="IPR004488">
    <property type="entry name" value="Mg/Co-transport_prot_CorA"/>
</dbReference>
<dbReference type="FunFam" id="1.20.58.340:FF:000012">
    <property type="entry name" value="Magnesium transport protein CorA"/>
    <property type="match status" value="1"/>
</dbReference>
<proteinExistence type="inferred from homology"/>
<keyword evidence="3 8" id="KW-0813">Transport</keyword>
<evidence type="ECO:0000256" key="6">
    <source>
        <dbReference type="ARBA" id="ARBA00022989"/>
    </source>
</evidence>
<dbReference type="NCBIfam" id="TIGR00383">
    <property type="entry name" value="corA"/>
    <property type="match status" value="1"/>
</dbReference>